<name>A0ACC4C3X9_POPAL</name>
<organism evidence="1 2">
    <name type="scientific">Populus alba</name>
    <name type="common">White poplar</name>
    <dbReference type="NCBI Taxonomy" id="43335"/>
    <lineage>
        <taxon>Eukaryota</taxon>
        <taxon>Viridiplantae</taxon>
        <taxon>Streptophyta</taxon>
        <taxon>Embryophyta</taxon>
        <taxon>Tracheophyta</taxon>
        <taxon>Spermatophyta</taxon>
        <taxon>Magnoliopsida</taxon>
        <taxon>eudicotyledons</taxon>
        <taxon>Gunneridae</taxon>
        <taxon>Pentapetalae</taxon>
        <taxon>rosids</taxon>
        <taxon>fabids</taxon>
        <taxon>Malpighiales</taxon>
        <taxon>Salicaceae</taxon>
        <taxon>Saliceae</taxon>
        <taxon>Populus</taxon>
    </lineage>
</organism>
<reference evidence="1 2" key="1">
    <citation type="journal article" date="2024" name="Plant Biotechnol. J.">
        <title>Genome and CRISPR/Cas9 system of a widespread forest tree (Populus alba) in the world.</title>
        <authorList>
            <person name="Liu Y.J."/>
            <person name="Jiang P.F."/>
            <person name="Han X.M."/>
            <person name="Li X.Y."/>
            <person name="Wang H.M."/>
            <person name="Wang Y.J."/>
            <person name="Wang X.X."/>
            <person name="Zeng Q.Y."/>
        </authorList>
    </citation>
    <scope>NUCLEOTIDE SEQUENCE [LARGE SCALE GENOMIC DNA]</scope>
    <source>
        <strain evidence="2">cv. PAL-ZL1</strain>
    </source>
</reference>
<comment type="caution">
    <text evidence="1">The sequence shown here is derived from an EMBL/GenBank/DDBJ whole genome shotgun (WGS) entry which is preliminary data.</text>
</comment>
<protein>
    <submittedName>
        <fullName evidence="1">Uncharacterized protein</fullName>
    </submittedName>
</protein>
<sequence>MKTLSLNPLYIQGSLGGFDIEKATVSPTRVLTIHNGMASSATSAATPLQSTAHRGSSLEVGTWKGKGLVNGITIKHSLQLDSIEEVAFFNTALRLCI</sequence>
<dbReference type="EMBL" id="RCHU02000006">
    <property type="protein sequence ID" value="KAL3586209.1"/>
    <property type="molecule type" value="Genomic_DNA"/>
</dbReference>
<evidence type="ECO:0000313" key="1">
    <source>
        <dbReference type="EMBL" id="KAL3586209.1"/>
    </source>
</evidence>
<dbReference type="Proteomes" id="UP000309997">
    <property type="component" value="Unassembled WGS sequence"/>
</dbReference>
<accession>A0ACC4C3X9</accession>
<gene>
    <name evidence="1" type="ORF">D5086_013076</name>
</gene>
<proteinExistence type="predicted"/>
<keyword evidence="2" id="KW-1185">Reference proteome</keyword>
<evidence type="ECO:0000313" key="2">
    <source>
        <dbReference type="Proteomes" id="UP000309997"/>
    </source>
</evidence>